<dbReference type="Gene3D" id="2.30.29.30">
    <property type="entry name" value="Pleckstrin-homology domain (PH domain)/Phosphotyrosine-binding domain (PTB)"/>
    <property type="match status" value="1"/>
</dbReference>
<dbReference type="AlphaFoldDB" id="A0A9J6C4Q2"/>
<dbReference type="PANTHER" id="PTHR45960">
    <property type="entry name" value="GRB2-ASSOCIATED-BINDING PROTEIN"/>
    <property type="match status" value="1"/>
</dbReference>
<evidence type="ECO:0000256" key="1">
    <source>
        <dbReference type="SAM" id="MobiDB-lite"/>
    </source>
</evidence>
<dbReference type="InterPro" id="IPR011993">
    <property type="entry name" value="PH-like_dom_sf"/>
</dbReference>
<dbReference type="Pfam" id="PF00169">
    <property type="entry name" value="PH"/>
    <property type="match status" value="1"/>
</dbReference>
<feature type="region of interest" description="Disordered" evidence="1">
    <location>
        <begin position="423"/>
        <end position="443"/>
    </location>
</feature>
<feature type="compositionally biased region" description="Basic and acidic residues" evidence="1">
    <location>
        <begin position="373"/>
        <end position="385"/>
    </location>
</feature>
<dbReference type="InterPro" id="IPR001849">
    <property type="entry name" value="PH_domain"/>
</dbReference>
<keyword evidence="4" id="KW-1185">Reference proteome</keyword>
<gene>
    <name evidence="3" type="ORF">PVAND_006903</name>
</gene>
<dbReference type="GO" id="GO:0035591">
    <property type="term" value="F:signaling adaptor activity"/>
    <property type="evidence" value="ECO:0007669"/>
    <property type="project" value="TreeGrafter"/>
</dbReference>
<evidence type="ECO:0000313" key="3">
    <source>
        <dbReference type="EMBL" id="KAG5677121.1"/>
    </source>
</evidence>
<organism evidence="3 4">
    <name type="scientific">Polypedilum vanderplanki</name>
    <name type="common">Sleeping chironomid midge</name>
    <dbReference type="NCBI Taxonomy" id="319348"/>
    <lineage>
        <taxon>Eukaryota</taxon>
        <taxon>Metazoa</taxon>
        <taxon>Ecdysozoa</taxon>
        <taxon>Arthropoda</taxon>
        <taxon>Hexapoda</taxon>
        <taxon>Insecta</taxon>
        <taxon>Pterygota</taxon>
        <taxon>Neoptera</taxon>
        <taxon>Endopterygota</taxon>
        <taxon>Diptera</taxon>
        <taxon>Nematocera</taxon>
        <taxon>Chironomoidea</taxon>
        <taxon>Chironomidae</taxon>
        <taxon>Chironominae</taxon>
        <taxon>Polypedilum</taxon>
        <taxon>Polypedilum</taxon>
    </lineage>
</organism>
<dbReference type="GO" id="GO:0005737">
    <property type="term" value="C:cytoplasm"/>
    <property type="evidence" value="ECO:0007669"/>
    <property type="project" value="TreeGrafter"/>
</dbReference>
<feature type="compositionally biased region" description="Polar residues" evidence="1">
    <location>
        <begin position="318"/>
        <end position="348"/>
    </location>
</feature>
<protein>
    <recommendedName>
        <fullName evidence="2">PH domain-containing protein</fullName>
    </recommendedName>
</protein>
<dbReference type="SMART" id="SM00233">
    <property type="entry name" value="PH"/>
    <property type="match status" value="1"/>
</dbReference>
<dbReference type="InterPro" id="IPR046355">
    <property type="entry name" value="Gab1-4-like"/>
</dbReference>
<dbReference type="PANTHER" id="PTHR45960:SF2">
    <property type="entry name" value="PROTEIN DAUGHTER OF SEVENLESS"/>
    <property type="match status" value="1"/>
</dbReference>
<dbReference type="EMBL" id="JADBJN010000002">
    <property type="protein sequence ID" value="KAG5677121.1"/>
    <property type="molecule type" value="Genomic_DNA"/>
</dbReference>
<accession>A0A9J6C4Q2</accession>
<sequence length="677" mass="76108">MHKKNCEVYHSGWLVKSPPNPRGSIFKARWRRRWFTLLQGELPGQYFLEYYTDSTCRRRKGIIDLDQVEQVDAGLSLDRASIKFQWMFDMKTPSRTYYLAADTERDMRDWVMVICQVCNLQETDEKNTANESISPSTTQYYNICPDNDFLVREIPNDSTNTETSSNSKELVSQMGQLSLCNDKDYENGDFLNKFQSDNNNHQSPTTYINLSENTLSSGKIIKQSISNSTLSSTSTVISHPTTKSTGAIKKIPDKIDLKRDDKINNNLIKEHSTSYSSSGPYIPLSDCFSGSPVLFKNESDPKTPLNSLDPKFYDNPRSHITNIGLNLTDDQPNSPKRTNIQQQQTPTLQKHGKQCLNSSPTDSEGGSTDEEWSEPKTNEARKTRPSDSSMENETIITAGQSYMRMSIQNPIPLPPKRISLVLDKKQESSDTEENASPIGPKDRSAFVNEESYDVPRCYFRPPLSGSHRDIDTMTPLSTGHIMTSTPNLIHSGMLEKNFYSNAPPREPNVFRFDVESIAMPPPEVNRTLKPKKNGFGVINNAQAAPIVDRKLKPTTLPKPQVIVGTNSLKRRGPETISLSEVDDSLLNESIASNHSFGLSPKTPDRLQYLDLDHTNSPQKNPFGSIASNMTSLDISFNGSIKGEGPTYTTVDFVKTDAFNRVREDSEMTRASKSRMKN</sequence>
<dbReference type="OrthoDB" id="67516at2759"/>
<dbReference type="GO" id="GO:0007165">
    <property type="term" value="P:signal transduction"/>
    <property type="evidence" value="ECO:0007669"/>
    <property type="project" value="TreeGrafter"/>
</dbReference>
<dbReference type="SUPFAM" id="SSF50729">
    <property type="entry name" value="PH domain-like"/>
    <property type="match status" value="1"/>
</dbReference>
<evidence type="ECO:0000259" key="2">
    <source>
        <dbReference type="PROSITE" id="PS50003"/>
    </source>
</evidence>
<evidence type="ECO:0000313" key="4">
    <source>
        <dbReference type="Proteomes" id="UP001107558"/>
    </source>
</evidence>
<reference evidence="3" key="1">
    <citation type="submission" date="2021-03" db="EMBL/GenBank/DDBJ databases">
        <title>Chromosome level genome of the anhydrobiotic midge Polypedilum vanderplanki.</title>
        <authorList>
            <person name="Yoshida Y."/>
            <person name="Kikawada T."/>
            <person name="Gusev O."/>
        </authorList>
    </citation>
    <scope>NUCLEOTIDE SEQUENCE</scope>
    <source>
        <strain evidence="3">NIAS01</strain>
        <tissue evidence="3">Whole body or cell culture</tissue>
    </source>
</reference>
<dbReference type="CDD" id="cd13384">
    <property type="entry name" value="PH_Gab2_2"/>
    <property type="match status" value="1"/>
</dbReference>
<feature type="compositionally biased region" description="Polar residues" evidence="1">
    <location>
        <begin position="355"/>
        <end position="366"/>
    </location>
</feature>
<dbReference type="Proteomes" id="UP001107558">
    <property type="component" value="Chromosome 2"/>
</dbReference>
<comment type="caution">
    <text evidence="3">The sequence shown here is derived from an EMBL/GenBank/DDBJ whole genome shotgun (WGS) entry which is preliminary data.</text>
</comment>
<feature type="domain" description="PH" evidence="2">
    <location>
        <begin position="7"/>
        <end position="119"/>
    </location>
</feature>
<feature type="region of interest" description="Disordered" evidence="1">
    <location>
        <begin position="298"/>
        <end position="392"/>
    </location>
</feature>
<proteinExistence type="predicted"/>
<name>A0A9J6C4Q2_POLVA</name>
<dbReference type="PROSITE" id="PS50003">
    <property type="entry name" value="PH_DOMAIN"/>
    <property type="match status" value="1"/>
</dbReference>